<dbReference type="Proteomes" id="UP000245926">
    <property type="component" value="Chromosome"/>
</dbReference>
<proteinExistence type="predicted"/>
<dbReference type="AlphaFoldDB" id="A0A2U8WHQ7"/>
<dbReference type="KEGG" id="mets:DK389_26270"/>
<protein>
    <submittedName>
        <fullName evidence="1">Uncharacterized protein</fullName>
    </submittedName>
</protein>
<sequence length="82" mass="8846">MAEPFCTIVIASGVHQVRITGSTERSAANAADTILRRLEGTGLNVVLRVECRDSAAGQRITSYLVDVAAEIEVMTLVERQSK</sequence>
<name>A0A2U8WHQ7_9HYPH</name>
<dbReference type="OrthoDB" id="7999770at2"/>
<organism evidence="1 2">
    <name type="scientific">Methylobacterium durans</name>
    <dbReference type="NCBI Taxonomy" id="2202825"/>
    <lineage>
        <taxon>Bacteria</taxon>
        <taxon>Pseudomonadati</taxon>
        <taxon>Pseudomonadota</taxon>
        <taxon>Alphaproteobacteria</taxon>
        <taxon>Hyphomicrobiales</taxon>
        <taxon>Methylobacteriaceae</taxon>
        <taxon>Methylobacterium</taxon>
    </lineage>
</organism>
<evidence type="ECO:0000313" key="2">
    <source>
        <dbReference type="Proteomes" id="UP000245926"/>
    </source>
</evidence>
<dbReference type="EMBL" id="CP029550">
    <property type="protein sequence ID" value="AWN44802.1"/>
    <property type="molecule type" value="Genomic_DNA"/>
</dbReference>
<gene>
    <name evidence="1" type="ORF">DK389_26270</name>
</gene>
<evidence type="ECO:0000313" key="1">
    <source>
        <dbReference type="EMBL" id="AWN44802.1"/>
    </source>
</evidence>
<reference evidence="2" key="1">
    <citation type="submission" date="2018-05" db="EMBL/GenBank/DDBJ databases">
        <title>Complete Genome Sequence of Methylobacterium sp. 17SD2-17.</title>
        <authorList>
            <person name="Srinivasan S."/>
        </authorList>
    </citation>
    <scope>NUCLEOTIDE SEQUENCE [LARGE SCALE GENOMIC DNA]</scope>
    <source>
        <strain evidence="2">17SD2-17</strain>
    </source>
</reference>
<keyword evidence="2" id="KW-1185">Reference proteome</keyword>
<accession>A0A2U8WHQ7</accession>